<accession>X1NWW5</accession>
<gene>
    <name evidence="1" type="ORF">S06H3_55833</name>
</gene>
<dbReference type="EMBL" id="BARV01035836">
    <property type="protein sequence ID" value="GAI48078.1"/>
    <property type="molecule type" value="Genomic_DNA"/>
</dbReference>
<comment type="caution">
    <text evidence="1">The sequence shown here is derived from an EMBL/GenBank/DDBJ whole genome shotgun (WGS) entry which is preliminary data.</text>
</comment>
<feature type="non-terminal residue" evidence="1">
    <location>
        <position position="1"/>
    </location>
</feature>
<sequence>GLPEKTLVCDLVTAWRIDFKAYFRLCTLVTAWRVDFKAIFRLCGIVAVTR</sequence>
<evidence type="ECO:0000313" key="1">
    <source>
        <dbReference type="EMBL" id="GAI48078.1"/>
    </source>
</evidence>
<name>X1NWW5_9ZZZZ</name>
<proteinExistence type="predicted"/>
<protein>
    <submittedName>
        <fullName evidence="1">Uncharacterized protein</fullName>
    </submittedName>
</protein>
<dbReference type="AlphaFoldDB" id="X1NWW5"/>
<organism evidence="1">
    <name type="scientific">marine sediment metagenome</name>
    <dbReference type="NCBI Taxonomy" id="412755"/>
    <lineage>
        <taxon>unclassified sequences</taxon>
        <taxon>metagenomes</taxon>
        <taxon>ecological metagenomes</taxon>
    </lineage>
</organism>
<reference evidence="1" key="1">
    <citation type="journal article" date="2014" name="Front. Microbiol.">
        <title>High frequency of phylogenetically diverse reductive dehalogenase-homologous genes in deep subseafloor sedimentary metagenomes.</title>
        <authorList>
            <person name="Kawai M."/>
            <person name="Futagami T."/>
            <person name="Toyoda A."/>
            <person name="Takaki Y."/>
            <person name="Nishi S."/>
            <person name="Hori S."/>
            <person name="Arai W."/>
            <person name="Tsubouchi T."/>
            <person name="Morono Y."/>
            <person name="Uchiyama I."/>
            <person name="Ito T."/>
            <person name="Fujiyama A."/>
            <person name="Inagaki F."/>
            <person name="Takami H."/>
        </authorList>
    </citation>
    <scope>NUCLEOTIDE SEQUENCE</scope>
    <source>
        <strain evidence="1">Expedition CK06-06</strain>
    </source>
</reference>